<dbReference type="Pfam" id="PF04246">
    <property type="entry name" value="RseC_MucC"/>
    <property type="match status" value="1"/>
</dbReference>
<dbReference type="AlphaFoldDB" id="A0A0F7K528"/>
<dbReference type="KEGG" id="seds:AAY24_16680"/>
<organism evidence="2 3">
    <name type="scientific">Sedimenticola thiotaurini</name>
    <dbReference type="NCBI Taxonomy" id="1543721"/>
    <lineage>
        <taxon>Bacteria</taxon>
        <taxon>Pseudomonadati</taxon>
        <taxon>Pseudomonadota</taxon>
        <taxon>Gammaproteobacteria</taxon>
        <taxon>Chromatiales</taxon>
        <taxon>Sedimenticolaceae</taxon>
        <taxon>Sedimenticola</taxon>
    </lineage>
</organism>
<accession>A0A0F7K528</accession>
<evidence type="ECO:0000313" key="3">
    <source>
        <dbReference type="Proteomes" id="UP000034410"/>
    </source>
</evidence>
<sequence>MIEQTGIVIDTDATSLWVETRAVSGCSSCSSAAGSCSTAAVSKLFAERRVRLRLPNSLAARTGDRVVVGVPEAVLVRAALWAYLLPLLLLIGAAWTAQQLGGSELIQGSAALVGLVAGFIWLRRINRGTGGQDPIQPRLLRFAGQVTALSVPAPSRPDSSTTV</sequence>
<dbReference type="InterPro" id="IPR026268">
    <property type="entry name" value="RseC"/>
</dbReference>
<dbReference type="EMBL" id="CP011412">
    <property type="protein sequence ID" value="AKH22350.1"/>
    <property type="molecule type" value="Genomic_DNA"/>
</dbReference>
<gene>
    <name evidence="2" type="ORF">AAY24_16680</name>
</gene>
<keyword evidence="1" id="KW-0472">Membrane</keyword>
<keyword evidence="1" id="KW-1133">Transmembrane helix</keyword>
<keyword evidence="3" id="KW-1185">Reference proteome</keyword>
<feature type="transmembrane region" description="Helical" evidence="1">
    <location>
        <begin position="105"/>
        <end position="122"/>
    </location>
</feature>
<proteinExistence type="predicted"/>
<dbReference type="InterPro" id="IPR007359">
    <property type="entry name" value="SigmaE_reg_RseC_MucC"/>
</dbReference>
<dbReference type="Proteomes" id="UP000034410">
    <property type="component" value="Chromosome"/>
</dbReference>
<evidence type="ECO:0000256" key="1">
    <source>
        <dbReference type="SAM" id="Phobius"/>
    </source>
</evidence>
<evidence type="ECO:0008006" key="4">
    <source>
        <dbReference type="Google" id="ProtNLM"/>
    </source>
</evidence>
<protein>
    <recommendedName>
        <fullName evidence="4">SoxR reducing system RseC family protein</fullName>
    </recommendedName>
</protein>
<dbReference type="PIRSF" id="PIRSF004923">
    <property type="entry name" value="RseC"/>
    <property type="match status" value="1"/>
</dbReference>
<dbReference type="PANTHER" id="PTHR35867">
    <property type="entry name" value="PROTEIN RSEC"/>
    <property type="match status" value="1"/>
</dbReference>
<evidence type="ECO:0000313" key="2">
    <source>
        <dbReference type="EMBL" id="AKH22350.1"/>
    </source>
</evidence>
<dbReference type="PANTHER" id="PTHR35867:SF1">
    <property type="entry name" value="PROTEIN RSEC"/>
    <property type="match status" value="1"/>
</dbReference>
<keyword evidence="1" id="KW-0812">Transmembrane</keyword>
<reference evidence="2 3" key="1">
    <citation type="journal article" date="2015" name="Genome Announc.">
        <title>Complete Genome Sequence of Sedimenticola thiotaurini Strain SIP-G1, a Polyphosphate- and Polyhydroxyalkanoate-Accumulating Sulfur-Oxidizing Gammaproteobacterium Isolated from Salt Marsh Sediments.</title>
        <authorList>
            <person name="Flood B.E."/>
            <person name="Jones D.S."/>
            <person name="Bailey J.V."/>
        </authorList>
    </citation>
    <scope>NUCLEOTIDE SEQUENCE [LARGE SCALE GENOMIC DNA]</scope>
    <source>
        <strain evidence="2 3">SIP-G1</strain>
    </source>
</reference>
<feature type="transmembrane region" description="Helical" evidence="1">
    <location>
        <begin position="74"/>
        <end position="93"/>
    </location>
</feature>
<name>A0A0F7K528_9GAMM</name>